<dbReference type="PROSITE" id="PS50222">
    <property type="entry name" value="EF_HAND_2"/>
    <property type="match status" value="1"/>
</dbReference>
<protein>
    <recommendedName>
        <fullName evidence="2">EF-hand domain-containing protein</fullName>
    </recommendedName>
</protein>
<gene>
    <name evidence="3" type="ORF">A3770_13p69310</name>
</gene>
<feature type="compositionally biased region" description="Low complexity" evidence="1">
    <location>
        <begin position="35"/>
        <end position="47"/>
    </location>
</feature>
<dbReference type="InterPro" id="IPR002048">
    <property type="entry name" value="EF_hand_dom"/>
</dbReference>
<evidence type="ECO:0000313" key="3">
    <source>
        <dbReference type="EMBL" id="QDZ24413.1"/>
    </source>
</evidence>
<evidence type="ECO:0000256" key="1">
    <source>
        <dbReference type="SAM" id="MobiDB-lite"/>
    </source>
</evidence>
<dbReference type="EMBL" id="CP031046">
    <property type="protein sequence ID" value="QDZ24413.1"/>
    <property type="molecule type" value="Genomic_DNA"/>
</dbReference>
<evidence type="ECO:0000259" key="2">
    <source>
        <dbReference type="PROSITE" id="PS50222"/>
    </source>
</evidence>
<dbReference type="Proteomes" id="UP000316726">
    <property type="component" value="Chromosome 13"/>
</dbReference>
<organism evidence="3 4">
    <name type="scientific">Chloropicon primus</name>
    <dbReference type="NCBI Taxonomy" id="1764295"/>
    <lineage>
        <taxon>Eukaryota</taxon>
        <taxon>Viridiplantae</taxon>
        <taxon>Chlorophyta</taxon>
        <taxon>Chloropicophyceae</taxon>
        <taxon>Chloropicales</taxon>
        <taxon>Chloropicaceae</taxon>
        <taxon>Chloropicon</taxon>
    </lineage>
</organism>
<evidence type="ECO:0000313" key="4">
    <source>
        <dbReference type="Proteomes" id="UP000316726"/>
    </source>
</evidence>
<sequence length="425" mass="47806">MGNCCSVVPFAGPGEGEATELGSMETSMRRALEKSSTGSGSSLSCDSMEFHDRRETGRMNAAVGGSQEQARAPPFQPDYTEIQKQIEERGTLSYGAAKVTTSRNSRDRTDSYEDKMPLQTLNFRRGTTLGASEAEDMDMELGEDSSSQLGFARVLEQWQEDRKAVKSSRKGLLSLFASSKNKKKGGKPKKEEKPMMWETFLESKKVETTNPAWRHSKQVYNSDKFKEKVEYMFASIDTNGVGFLEKHEFMFMVDGLRGRMHHFLRNTRALYFTQSQDEVLPSDQEFVLSDDFKDSLVVAIQDQLFTWRMTSHAWAVDKDLFENLVTLIFCSTVYLIMTDEEKSLKDVPVAVEFYLLMSSEGMCVPVEAALIKSASRSSDGDLDSMANSLFCKAIFSLHMICPPQSLTYVDETVMEVSGEEEEEGQ</sequence>
<feature type="domain" description="EF-hand" evidence="2">
    <location>
        <begin position="224"/>
        <end position="259"/>
    </location>
</feature>
<reference evidence="3 4" key="1">
    <citation type="submission" date="2018-07" db="EMBL/GenBank/DDBJ databases">
        <title>The complete nuclear genome of the prasinophyte Chloropicon primus (CCMP1205).</title>
        <authorList>
            <person name="Pombert J.-F."/>
            <person name="Otis C."/>
            <person name="Turmel M."/>
            <person name="Lemieux C."/>
        </authorList>
    </citation>
    <scope>NUCLEOTIDE SEQUENCE [LARGE SCALE GENOMIC DNA]</scope>
    <source>
        <strain evidence="3 4">CCMP1205</strain>
    </source>
</reference>
<dbReference type="GO" id="GO:0005509">
    <property type="term" value="F:calcium ion binding"/>
    <property type="evidence" value="ECO:0007669"/>
    <property type="project" value="InterPro"/>
</dbReference>
<name>A0A5B8MV12_9CHLO</name>
<feature type="region of interest" description="Disordered" evidence="1">
    <location>
        <begin position="11"/>
        <end position="47"/>
    </location>
</feature>
<accession>A0A5B8MV12</accession>
<keyword evidence="4" id="KW-1185">Reference proteome</keyword>
<dbReference type="AlphaFoldDB" id="A0A5B8MV12"/>
<proteinExistence type="predicted"/>